<sequence>FPEKKPVSLCVLKHSEGILNYCLNEATFNKEFLPLVNKKIRRSAETSIPVFQVVLDLLEFQIDEIEGDLIDILISNLLASNSKTRNATVASLVSLVKLCKNPDLKFIIFKKVNTKLSGPEGRRASADVKLSLLDALGSLSQPSSTSTSFYPDVLKDFLDIITSEGNEDILDSAVKQLSRWMNFPKFTFNEKAQTLFKDKLFANQTSHRVKMAIFHLLDEVCRSTGKLPKAYIPLLATMA</sequence>
<organism evidence="3 4">
    <name type="scientific">Hymenolepis diminuta</name>
    <name type="common">Rat tapeworm</name>
    <dbReference type="NCBI Taxonomy" id="6216"/>
    <lineage>
        <taxon>Eukaryota</taxon>
        <taxon>Metazoa</taxon>
        <taxon>Spiralia</taxon>
        <taxon>Lophotrochozoa</taxon>
        <taxon>Platyhelminthes</taxon>
        <taxon>Cestoda</taxon>
        <taxon>Eucestoda</taxon>
        <taxon>Cyclophyllidea</taxon>
        <taxon>Hymenolepididae</taxon>
        <taxon>Hymenolepis</taxon>
    </lineage>
</organism>
<dbReference type="Gene3D" id="1.25.10.10">
    <property type="entry name" value="Leucine-rich Repeat Variant"/>
    <property type="match status" value="1"/>
</dbReference>
<dbReference type="InterPro" id="IPR011989">
    <property type="entry name" value="ARM-like"/>
</dbReference>
<reference evidence="3 4" key="1">
    <citation type="submission" date="2019-07" db="EMBL/GenBank/DDBJ databases">
        <authorList>
            <person name="Jastrzebski P J."/>
            <person name="Paukszto L."/>
            <person name="Jastrzebski P J."/>
        </authorList>
    </citation>
    <scope>NUCLEOTIDE SEQUENCE [LARGE SCALE GENOMIC DNA]</scope>
    <source>
        <strain evidence="3 4">WMS-il1</strain>
    </source>
</reference>
<dbReference type="Proteomes" id="UP000321570">
    <property type="component" value="Unassembled WGS sequence"/>
</dbReference>
<feature type="non-terminal residue" evidence="3">
    <location>
        <position position="1"/>
    </location>
</feature>
<evidence type="ECO:0000313" key="3">
    <source>
        <dbReference type="EMBL" id="VUZ56758.1"/>
    </source>
</evidence>
<dbReference type="InterPro" id="IPR016024">
    <property type="entry name" value="ARM-type_fold"/>
</dbReference>
<feature type="domain" description="Stalled ribosome sensor GCN1-like N-terminal" evidence="2">
    <location>
        <begin position="4"/>
        <end position="122"/>
    </location>
</feature>
<accession>A0A564ZD27</accession>
<evidence type="ECO:0000256" key="1">
    <source>
        <dbReference type="ARBA" id="ARBA00007366"/>
    </source>
</evidence>
<dbReference type="InterPro" id="IPR056810">
    <property type="entry name" value="GNC1-like_N"/>
</dbReference>
<evidence type="ECO:0000313" key="4">
    <source>
        <dbReference type="Proteomes" id="UP000321570"/>
    </source>
</evidence>
<keyword evidence="4" id="KW-1185">Reference proteome</keyword>
<dbReference type="EMBL" id="CABIJS010000708">
    <property type="protein sequence ID" value="VUZ56758.1"/>
    <property type="molecule type" value="Genomic_DNA"/>
</dbReference>
<dbReference type="Pfam" id="PF24993">
    <property type="entry name" value="GNC1_N"/>
    <property type="match status" value="1"/>
</dbReference>
<evidence type="ECO:0000259" key="2">
    <source>
        <dbReference type="Pfam" id="PF24993"/>
    </source>
</evidence>
<dbReference type="SUPFAM" id="SSF48371">
    <property type="entry name" value="ARM repeat"/>
    <property type="match status" value="1"/>
</dbReference>
<comment type="similarity">
    <text evidence="1">Belongs to the GCN1 family.</text>
</comment>
<protein>
    <recommendedName>
        <fullName evidence="2">Stalled ribosome sensor GCN1-like N-terminal domain-containing protein</fullName>
    </recommendedName>
</protein>
<gene>
    <name evidence="3" type="ORF">WMSIL1_LOCUS14512</name>
</gene>
<proteinExistence type="inferred from homology"/>
<feature type="non-terminal residue" evidence="3">
    <location>
        <position position="239"/>
    </location>
</feature>
<name>A0A564ZD27_HYMDI</name>
<dbReference type="AlphaFoldDB" id="A0A564ZD27"/>